<feature type="transmembrane region" description="Helical" evidence="2">
    <location>
        <begin position="500"/>
        <end position="521"/>
    </location>
</feature>
<dbReference type="Pfam" id="PF12879">
    <property type="entry name" value="SICA_C"/>
    <property type="match status" value="1"/>
</dbReference>
<dbReference type="SUPFAM" id="SSF48371">
    <property type="entry name" value="ARM repeat"/>
    <property type="match status" value="1"/>
</dbReference>
<feature type="compositionally biased region" description="Gly residues" evidence="1">
    <location>
        <begin position="381"/>
        <end position="416"/>
    </location>
</feature>
<keyword evidence="2" id="KW-0812">Transmembrane</keyword>
<feature type="compositionally biased region" description="Gly residues" evidence="1">
    <location>
        <begin position="335"/>
        <end position="345"/>
    </location>
</feature>
<feature type="compositionally biased region" description="Basic and acidic residues" evidence="1">
    <location>
        <begin position="319"/>
        <end position="330"/>
    </location>
</feature>
<dbReference type="VEuPathDB" id="PlasmoDB:AK88_04981"/>
<feature type="domain" description="Schizont-infected cell agglutination C-terminal" evidence="3">
    <location>
        <begin position="517"/>
        <end position="624"/>
    </location>
</feature>
<dbReference type="PANTHER" id="PTHR48209:SF2">
    <property type="entry name" value="FI24008P1"/>
    <property type="match status" value="1"/>
</dbReference>
<dbReference type="InterPro" id="IPR016024">
    <property type="entry name" value="ARM-type_fold"/>
</dbReference>
<protein>
    <recommendedName>
        <fullName evidence="3">Schizont-infected cell agglutination C-terminal domain-containing protein</fullName>
    </recommendedName>
</protein>
<dbReference type="EMBL" id="KQ001729">
    <property type="protein sequence ID" value="KJP85381.1"/>
    <property type="molecule type" value="Genomic_DNA"/>
</dbReference>
<dbReference type="PANTHER" id="PTHR48209">
    <property type="entry name" value="AGL056WP"/>
    <property type="match status" value="1"/>
</dbReference>
<dbReference type="InterPro" id="IPR024288">
    <property type="entry name" value="SICA_C"/>
</dbReference>
<evidence type="ECO:0000259" key="3">
    <source>
        <dbReference type="Pfam" id="PF12879"/>
    </source>
</evidence>
<evidence type="ECO:0000256" key="1">
    <source>
        <dbReference type="SAM" id="MobiDB-lite"/>
    </source>
</evidence>
<feature type="compositionally biased region" description="Low complexity" evidence="1">
    <location>
        <begin position="417"/>
        <end position="438"/>
    </location>
</feature>
<dbReference type="AlphaFoldDB" id="A0A0D9QI33"/>
<evidence type="ECO:0000313" key="4">
    <source>
        <dbReference type="EMBL" id="KJP85381.1"/>
    </source>
</evidence>
<dbReference type="RefSeq" id="XP_012338008.1">
    <property type="nucleotide sequence ID" value="XM_012482585.1"/>
</dbReference>
<gene>
    <name evidence="4" type="ORF">AK88_04981</name>
</gene>
<accession>A0A0D9QI33</accession>
<dbReference type="GeneID" id="24270295"/>
<evidence type="ECO:0000256" key="2">
    <source>
        <dbReference type="SAM" id="Phobius"/>
    </source>
</evidence>
<feature type="region of interest" description="Disordered" evidence="1">
    <location>
        <begin position="551"/>
        <end position="582"/>
    </location>
</feature>
<dbReference type="OrthoDB" id="375150at2759"/>
<feature type="compositionally biased region" description="Gly residues" evidence="1">
    <location>
        <begin position="452"/>
        <end position="462"/>
    </location>
</feature>
<feature type="region of interest" description="Disordered" evidence="1">
    <location>
        <begin position="264"/>
        <end position="490"/>
    </location>
</feature>
<keyword evidence="5" id="KW-1185">Reference proteome</keyword>
<sequence length="944" mass="104614">MEKFVTDVLAYWATKRGLWNQKHFDEILWKDMETVLRDFVRHIERTRHILDALAKSCENMGWDYKENDTAKYMGHTVGDVLKCRLMVGALYFMMDWHGAAGTGAERRHQNDDHFEGIMKCILVHVFERLLSESTCGDSKGIRYAWKIIDKMKMPGGFDERTSGGTCKRNQYGDTNIGKGDLKGAVKEWLRNNPTVAQQLEQLREHNACKRRWNKNMRIGDAMDDEDPKKEQVTQGVHIEGHWTDVVKNVFTTIANAGDKFKEELREHKTKASGSGATMNVPSAADDTDDDDDDEDDDDDDEDDDEEDDDHDEDAEEDANEKTPTKDKKSDQGSTGLQGTGGGRAGPAGPKGNKGDEGPERPAGAGSEDADKSASPSAPAAGSGGESGKVGQGPGTEHGGGGGPGAPGGGGGGGGSGSSSSSASEPSGSGSTGEHTPGSSGPGSTGTSQPGTSGTGSSGGPQGAGSPPSGAQTPETKDQPLPTLPPSKPFDPRGLIPYTPAIIPAVVGIGVIAFFLWKYFAYLGHKRRRKFRTVRDVPSPPLDEEILAHLQRGDAPPPDYGYTMVRDRRPTSATDRRRRRQPRVHKRTIIELHLEVLNECEATEWENVKHDYLQIVVEEIAQDLMRDANGHSSFTDAPTTNQALSGNNVASTVDPPTDIDATNRLPPNEHDHDPWKCMETIQLEQDTSPPNEEHRWSCMENIPLETDPSAPHEDDPDPCSCVENIQLATDPCQPNAEDRWNCMETIQLDTEPDPHSSPRNELHAPACTNWINWIDRHTHLLQECTTQPWFLQLKADWKQYLRDHMATNEDNEDHGVHGQRALGEAAILPMKKLDAWNGWVAKQHRQMRMYNAEEWFQHLLNNVEQQTASQKGEVPGVEYAMFAEHMLRVRNAQRTQLHPQLYMKKPLTAKTWILILALVIEQCEVECRLHDRELYVDDLLEKLCN</sequence>
<keyword evidence="2" id="KW-1133">Transmembrane helix</keyword>
<feature type="compositionally biased region" description="Polar residues" evidence="1">
    <location>
        <begin position="271"/>
        <end position="280"/>
    </location>
</feature>
<name>A0A0D9QI33_PLAFR</name>
<organism evidence="4 5">
    <name type="scientific">Plasmodium fragile</name>
    <dbReference type="NCBI Taxonomy" id="5857"/>
    <lineage>
        <taxon>Eukaryota</taxon>
        <taxon>Sar</taxon>
        <taxon>Alveolata</taxon>
        <taxon>Apicomplexa</taxon>
        <taxon>Aconoidasida</taxon>
        <taxon>Haemosporida</taxon>
        <taxon>Plasmodiidae</taxon>
        <taxon>Plasmodium</taxon>
        <taxon>Plasmodium (Plasmodium)</taxon>
    </lineage>
</organism>
<feature type="compositionally biased region" description="Acidic residues" evidence="1">
    <location>
        <begin position="285"/>
        <end position="318"/>
    </location>
</feature>
<proteinExistence type="predicted"/>
<evidence type="ECO:0000313" key="5">
    <source>
        <dbReference type="Proteomes" id="UP000054561"/>
    </source>
</evidence>
<reference evidence="4 5" key="1">
    <citation type="submission" date="2014-03" db="EMBL/GenBank/DDBJ databases">
        <title>The Genome Sequence of Plasmodium fragile nilgiri.</title>
        <authorList>
            <consortium name="The Broad Institute Genomics Platform"/>
            <consortium name="The Broad Institute Genome Sequencing Center for Infectious Disease"/>
            <person name="Neafsey D."/>
            <person name="Duraisingh M."/>
            <person name="Young S.K."/>
            <person name="Zeng Q."/>
            <person name="Gargeya S."/>
            <person name="Abouelleil A."/>
            <person name="Alvarado L."/>
            <person name="Chapman S.B."/>
            <person name="Gainer-Dewar J."/>
            <person name="Goldberg J."/>
            <person name="Griggs A."/>
            <person name="Gujja S."/>
            <person name="Hansen M."/>
            <person name="Howarth C."/>
            <person name="Imamovic A."/>
            <person name="Larimer J."/>
            <person name="Pearson M."/>
            <person name="Poon T.W."/>
            <person name="Priest M."/>
            <person name="Roberts A."/>
            <person name="Saif S."/>
            <person name="Shea T."/>
            <person name="Sykes S."/>
            <person name="Wortman J."/>
            <person name="Nusbaum C."/>
            <person name="Birren B."/>
        </authorList>
    </citation>
    <scope>NUCLEOTIDE SEQUENCE [LARGE SCALE GENOMIC DNA]</scope>
    <source>
        <strain evidence="5">nilgiri</strain>
    </source>
</reference>
<keyword evidence="2" id="KW-0472">Membrane</keyword>
<dbReference type="Proteomes" id="UP000054561">
    <property type="component" value="Unassembled WGS sequence"/>
</dbReference>